<proteinExistence type="predicted"/>
<dbReference type="InterPro" id="IPR012899">
    <property type="entry name" value="LTXXQ"/>
</dbReference>
<evidence type="ECO:0000313" key="3">
    <source>
        <dbReference type="EMBL" id="RXH11209.1"/>
    </source>
</evidence>
<evidence type="ECO:0000256" key="1">
    <source>
        <dbReference type="SAM" id="SignalP"/>
    </source>
</evidence>
<feature type="chain" id="PRO_5042091364" description="Spy/CpxP family protein refolding chaperone" evidence="1">
    <location>
        <begin position="25"/>
        <end position="168"/>
    </location>
</feature>
<evidence type="ECO:0008006" key="6">
    <source>
        <dbReference type="Google" id="ProtNLM"/>
    </source>
</evidence>
<dbReference type="Pfam" id="PF07813">
    <property type="entry name" value="LTXXQ"/>
    <property type="match status" value="1"/>
</dbReference>
<gene>
    <name evidence="3" type="ORF">EAS56_20485</name>
    <name evidence="2" type="ORF">XH91_18275</name>
</gene>
<keyword evidence="5" id="KW-1185">Reference proteome</keyword>
<evidence type="ECO:0000313" key="5">
    <source>
        <dbReference type="Proteomes" id="UP000290401"/>
    </source>
</evidence>
<name>A0AAE6C938_9BRAD</name>
<sequence length="168" mass="18231">MRKLNQLAAVASVATAMLVATATAQPFGPGGMGSGRDMMGPGMMMGPGFMGRGGHAGACSPTAAGFLGWRIDRIEQVIKPTEAQRAKFDDLKAASDKASEALRLACPTEVPTTAVGRMEFMEKRMEAMLQSVKTMRPAFEAFYATLSDEQKARLDSPTERGRFWRHLW</sequence>
<organism evidence="2 4">
    <name type="scientific">Bradyrhizobium guangzhouense</name>
    <dbReference type="NCBI Taxonomy" id="1325095"/>
    <lineage>
        <taxon>Bacteria</taxon>
        <taxon>Pseudomonadati</taxon>
        <taxon>Pseudomonadota</taxon>
        <taxon>Alphaproteobacteria</taxon>
        <taxon>Hyphomicrobiales</taxon>
        <taxon>Nitrobacteraceae</taxon>
        <taxon>Bradyrhizobium</taxon>
    </lineage>
</organism>
<dbReference type="GO" id="GO:0042597">
    <property type="term" value="C:periplasmic space"/>
    <property type="evidence" value="ECO:0007669"/>
    <property type="project" value="InterPro"/>
</dbReference>
<feature type="signal peptide" evidence="1">
    <location>
        <begin position="1"/>
        <end position="24"/>
    </location>
</feature>
<dbReference type="Proteomes" id="UP000288972">
    <property type="component" value="Chromosome"/>
</dbReference>
<dbReference type="Proteomes" id="UP000290401">
    <property type="component" value="Unassembled WGS sequence"/>
</dbReference>
<dbReference type="RefSeq" id="WP_128951847.1">
    <property type="nucleotide sequence ID" value="NZ_CP030053.1"/>
</dbReference>
<dbReference type="EMBL" id="RDQZ01000017">
    <property type="protein sequence ID" value="RXH11209.1"/>
    <property type="molecule type" value="Genomic_DNA"/>
</dbReference>
<evidence type="ECO:0000313" key="2">
    <source>
        <dbReference type="EMBL" id="QAU47110.1"/>
    </source>
</evidence>
<accession>A0AAE6C938</accession>
<reference evidence="3 5" key="2">
    <citation type="submission" date="2018-10" db="EMBL/GenBank/DDBJ databases">
        <title>Bradyrhizobium sp. nov., effective nodules isolated from peanut in China.</title>
        <authorList>
            <person name="Li Y."/>
        </authorList>
    </citation>
    <scope>NUCLEOTIDE SEQUENCE [LARGE SCALE GENOMIC DNA]</scope>
    <source>
        <strain evidence="3 5">CCBAU 53426</strain>
    </source>
</reference>
<dbReference type="KEGG" id="bgz:XH91_18275"/>
<evidence type="ECO:0000313" key="4">
    <source>
        <dbReference type="Proteomes" id="UP000288972"/>
    </source>
</evidence>
<protein>
    <recommendedName>
        <fullName evidence="6">Spy/CpxP family protein refolding chaperone</fullName>
    </recommendedName>
</protein>
<reference evidence="2 4" key="1">
    <citation type="submission" date="2018-06" db="EMBL/GenBank/DDBJ databases">
        <title>Comparative genomics of rhizobia nodulating Arachis hypogaea in China.</title>
        <authorList>
            <person name="Li Y."/>
        </authorList>
    </citation>
    <scope>NUCLEOTIDE SEQUENCE [LARGE SCALE GENOMIC DNA]</scope>
    <source>
        <strain evidence="2 4">CCBAU 51670</strain>
    </source>
</reference>
<keyword evidence="1" id="KW-0732">Signal</keyword>
<dbReference type="AlphaFoldDB" id="A0AAE6C938"/>
<dbReference type="EMBL" id="CP030053">
    <property type="protein sequence ID" value="QAU47110.1"/>
    <property type="molecule type" value="Genomic_DNA"/>
</dbReference>